<evidence type="ECO:0000313" key="3">
    <source>
        <dbReference type="Proteomes" id="UP000239649"/>
    </source>
</evidence>
<dbReference type="EMBL" id="LHPF02000001">
    <property type="protein sequence ID" value="PSC76653.1"/>
    <property type="molecule type" value="Genomic_DNA"/>
</dbReference>
<protein>
    <submittedName>
        <fullName evidence="2">Uncharacterized protein</fullName>
    </submittedName>
</protein>
<organism evidence="2 3">
    <name type="scientific">Micractinium conductrix</name>
    <dbReference type="NCBI Taxonomy" id="554055"/>
    <lineage>
        <taxon>Eukaryota</taxon>
        <taxon>Viridiplantae</taxon>
        <taxon>Chlorophyta</taxon>
        <taxon>core chlorophytes</taxon>
        <taxon>Trebouxiophyceae</taxon>
        <taxon>Chlorellales</taxon>
        <taxon>Chlorellaceae</taxon>
        <taxon>Chlorella clade</taxon>
        <taxon>Micractinium</taxon>
    </lineage>
</organism>
<feature type="region of interest" description="Disordered" evidence="1">
    <location>
        <begin position="738"/>
        <end position="773"/>
    </location>
</feature>
<evidence type="ECO:0000313" key="2">
    <source>
        <dbReference type="EMBL" id="PSC76653.1"/>
    </source>
</evidence>
<feature type="compositionally biased region" description="Gly residues" evidence="1">
    <location>
        <begin position="742"/>
        <end position="751"/>
    </location>
</feature>
<dbReference type="Proteomes" id="UP000239649">
    <property type="component" value="Unassembled WGS sequence"/>
</dbReference>
<accession>A0A2P6VRC3</accession>
<dbReference type="OrthoDB" id="511598at2759"/>
<sequence>MLSRRPNITGNGDPQPQPAGSSAWTLSPIKRPRKASRKQQESAESDALQAALAAKERAARQAAGGRQRAGLRRGGMGGMTGFGASAHRGPAHQPMPLLPGEQPLAVERHFGEGRPLKPNGRLGLPPDGAGEGRALPVPERCAAAVQRARRLLSERMRRQGAGDEEVASMLSLLREFEAKCLAGSEAVTPADAKRMCTELDRRLRLVYNRPGHAPLVLDAHVMSGAALKDQAGQDDLQHMRVAERRFIIWTPPDLPPEAVQAAGAPSARAAAAAAAGGAAAAAEAAAAGGSPGGAWDRGLGGIWNEFSSRLQGKKYGDIGLSSVSHNVSCALNDTEWKDGHLKRVGMKQTAPVMSQVERCQRGERQGRLYVTDGSMPDYEVQQYPRDAPGMPCGVDAAANAMLPPAVRSSRATNLFHAIKNESTGTKTFTLFGPAGGGTNLTAFHFETKRRRSYNLGTGDFIIQPLATQEAMRQVMRVHAAVAGRHTRHGQLLPLEVYLEEGVPLVLHMRDYRFATLCELCEQSMHAFISCSTVACSPPALKVSCNDCDLLWELDSCYWLEKLACLYSDLRTFPEEGLPPDGADQWVMSSYLLKKPHTLLQKQGGWERPWLCEAQGQAAHAALAAGEELQEGDMHWSVDIMAVRCVEKVLDVLNGKLAQPAAWAGDLPSPDVAAAVLRRARPVLLDMLARAVSEHGGASHAAVDGSALEFEFSPRWPVECHFSREYVEDLLEEVNDALARSSGSGGGGGTAGGAPAAKRPRHASPPHPAQAPAGLLPCLLTSDAHAEYAKQLSMHGRQATQLVRQADAMLEASAAARGGGSDGASAPAVPALAEQPLPVLRSHWLLRLQLEWQAAADEPLDLERLALRRRQRSEVESLLDAACRRLAEQHQQDWGVLAGAGA</sequence>
<reference evidence="2 3" key="1">
    <citation type="journal article" date="2018" name="Plant J.">
        <title>Genome sequences of Chlorella sorokiniana UTEX 1602 and Micractinium conductrix SAG 241.80: implications to maltose excretion by a green alga.</title>
        <authorList>
            <person name="Arriola M.B."/>
            <person name="Velmurugan N."/>
            <person name="Zhang Y."/>
            <person name="Plunkett M.H."/>
            <person name="Hondzo H."/>
            <person name="Barney B.M."/>
        </authorList>
    </citation>
    <scope>NUCLEOTIDE SEQUENCE [LARGE SCALE GENOMIC DNA]</scope>
    <source>
        <strain evidence="2 3">SAG 241.80</strain>
    </source>
</reference>
<proteinExistence type="predicted"/>
<feature type="compositionally biased region" description="Polar residues" evidence="1">
    <location>
        <begin position="1"/>
        <end position="25"/>
    </location>
</feature>
<comment type="caution">
    <text evidence="2">The sequence shown here is derived from an EMBL/GenBank/DDBJ whole genome shotgun (WGS) entry which is preliminary data.</text>
</comment>
<keyword evidence="3" id="KW-1185">Reference proteome</keyword>
<name>A0A2P6VRC3_9CHLO</name>
<feature type="region of interest" description="Disordered" evidence="1">
    <location>
        <begin position="1"/>
        <end position="77"/>
    </location>
</feature>
<dbReference type="AlphaFoldDB" id="A0A2P6VRC3"/>
<dbReference type="STRING" id="554055.A0A2P6VRC3"/>
<evidence type="ECO:0000256" key="1">
    <source>
        <dbReference type="SAM" id="MobiDB-lite"/>
    </source>
</evidence>
<gene>
    <name evidence="2" type="ORF">C2E20_0496</name>
</gene>